<gene>
    <name evidence="1" type="primary">PARPA_06269.1 scaffold 21360</name>
</gene>
<evidence type="ECO:0000313" key="2">
    <source>
        <dbReference type="Proteomes" id="UP000054107"/>
    </source>
</evidence>
<protein>
    <submittedName>
        <fullName evidence="1">Uncharacterized protein</fullName>
    </submittedName>
</protein>
<evidence type="ECO:0000313" key="1">
    <source>
        <dbReference type="EMBL" id="CEP12335.1"/>
    </source>
</evidence>
<keyword evidence="2" id="KW-1185">Reference proteome</keyword>
<dbReference type="Proteomes" id="UP000054107">
    <property type="component" value="Unassembled WGS sequence"/>
</dbReference>
<organism evidence="1 2">
    <name type="scientific">Parasitella parasitica</name>
    <dbReference type="NCBI Taxonomy" id="35722"/>
    <lineage>
        <taxon>Eukaryota</taxon>
        <taxon>Fungi</taxon>
        <taxon>Fungi incertae sedis</taxon>
        <taxon>Mucoromycota</taxon>
        <taxon>Mucoromycotina</taxon>
        <taxon>Mucoromycetes</taxon>
        <taxon>Mucorales</taxon>
        <taxon>Mucorineae</taxon>
        <taxon>Mucoraceae</taxon>
        <taxon>Parasitella</taxon>
    </lineage>
</organism>
<name>A0A0B7NAD3_9FUNG</name>
<reference evidence="1 2" key="1">
    <citation type="submission" date="2014-09" db="EMBL/GenBank/DDBJ databases">
        <authorList>
            <person name="Ellenberger Sabrina"/>
        </authorList>
    </citation>
    <scope>NUCLEOTIDE SEQUENCE [LARGE SCALE GENOMIC DNA]</scope>
    <source>
        <strain evidence="1 2">CBS 412.66</strain>
    </source>
</reference>
<dbReference type="EMBL" id="LN727601">
    <property type="protein sequence ID" value="CEP12335.1"/>
    <property type="molecule type" value="Genomic_DNA"/>
</dbReference>
<accession>A0A0B7NAD3</accession>
<dbReference type="AlphaFoldDB" id="A0A0B7NAD3"/>
<sequence>MGLFFGLPVVIAETVEPTATVESEASIVVSAGALLSLSAGAVPPSSGSPVVLPAAGLVQRKLRRRLARSESASFSGVAKPASALEDAPVVTAVSPPSPANMDDVVLVPAPASWGWVAYAVAVPVEENFIWSDTVAVTSKMVTGKKCIRLGCCARVGEYVPRVKRCVRRGGRCWRQGGCVEVRAVHRLPAAGHEAKRGPRAVVVRLLCRDAKKLLFARAAGIAAAAKKGRVVFAAFEAAKKL</sequence>
<proteinExistence type="predicted"/>